<protein>
    <submittedName>
        <fullName evidence="1">Uncharacterized protein</fullName>
    </submittedName>
</protein>
<proteinExistence type="predicted"/>
<organism evidence="1 2">
    <name type="scientific">Alkalihalobacterium chitinilyticum</name>
    <dbReference type="NCBI Taxonomy" id="2980103"/>
    <lineage>
        <taxon>Bacteria</taxon>
        <taxon>Bacillati</taxon>
        <taxon>Bacillota</taxon>
        <taxon>Bacilli</taxon>
        <taxon>Bacillales</taxon>
        <taxon>Bacillaceae</taxon>
        <taxon>Alkalihalobacterium</taxon>
    </lineage>
</organism>
<dbReference type="Proteomes" id="UP001148125">
    <property type="component" value="Unassembled WGS sequence"/>
</dbReference>
<dbReference type="Pfam" id="PF25846">
    <property type="entry name" value="YmzB"/>
    <property type="match status" value="1"/>
</dbReference>
<name>A0ABT5VBI6_9BACI</name>
<reference evidence="1" key="1">
    <citation type="submission" date="2024-05" db="EMBL/GenBank/DDBJ databases">
        <title>Alkalihalobacillus sp. strain MEB203 novel alkaliphilic bacterium from Lonar Lake, India.</title>
        <authorList>
            <person name="Joshi A."/>
            <person name="Thite S."/>
            <person name="Mengade P."/>
        </authorList>
    </citation>
    <scope>NUCLEOTIDE SEQUENCE</scope>
    <source>
        <strain evidence="1">MEB 203</strain>
    </source>
</reference>
<accession>A0ABT5VBI6</accession>
<comment type="caution">
    <text evidence="1">The sequence shown here is derived from an EMBL/GenBank/DDBJ whole genome shotgun (WGS) entry which is preliminary data.</text>
</comment>
<keyword evidence="2" id="KW-1185">Reference proteome</keyword>
<dbReference type="EMBL" id="JAOTPO010000003">
    <property type="protein sequence ID" value="MDE5412837.1"/>
    <property type="molecule type" value="Genomic_DNA"/>
</dbReference>
<dbReference type="InterPro" id="IPR058926">
    <property type="entry name" value="YmzB-like"/>
</dbReference>
<sequence>MSSKSNEEIQSILNHLNDWKGEQLSIEKQERDDVDRNTLSLEEVEIVEQVEDTDDYVDPYTIQLRGKGTVVHTNGKAKLPLNSYELPIRELLSFETSKEFMTIKTDRATYYIKK</sequence>
<evidence type="ECO:0000313" key="1">
    <source>
        <dbReference type="EMBL" id="MDE5412837.1"/>
    </source>
</evidence>
<dbReference type="RefSeq" id="WP_275117471.1">
    <property type="nucleotide sequence ID" value="NZ_JAOTPO010000003.1"/>
</dbReference>
<evidence type="ECO:0000313" key="2">
    <source>
        <dbReference type="Proteomes" id="UP001148125"/>
    </source>
</evidence>
<gene>
    <name evidence="1" type="ORF">N7Z68_05525</name>
</gene>